<dbReference type="Pfam" id="PF09294">
    <property type="entry name" value="Interfer-bind"/>
    <property type="match status" value="1"/>
</dbReference>
<keyword evidence="4 9" id="KW-0675">Receptor</keyword>
<keyword evidence="2 7" id="KW-0732">Signal</keyword>
<dbReference type="InterPro" id="IPR015373">
    <property type="entry name" value="Interferon/interleukin_rcp_dom"/>
</dbReference>
<dbReference type="GO" id="GO:0042015">
    <property type="term" value="F:interleukin-20 binding"/>
    <property type="evidence" value="ECO:0007669"/>
    <property type="project" value="TreeGrafter"/>
</dbReference>
<dbReference type="InterPro" id="IPR003961">
    <property type="entry name" value="FN3_dom"/>
</dbReference>
<evidence type="ECO:0000256" key="7">
    <source>
        <dbReference type="SAM" id="SignalP"/>
    </source>
</evidence>
<feature type="transmembrane region" description="Helical" evidence="6">
    <location>
        <begin position="257"/>
        <end position="279"/>
    </location>
</feature>
<organism evidence="9 10">
    <name type="scientific">Microtus ochrogaster</name>
    <name type="common">Prairie vole</name>
    <dbReference type="NCBI Taxonomy" id="79684"/>
    <lineage>
        <taxon>Eukaryota</taxon>
        <taxon>Metazoa</taxon>
        <taxon>Chordata</taxon>
        <taxon>Craniata</taxon>
        <taxon>Vertebrata</taxon>
        <taxon>Euteleostomi</taxon>
        <taxon>Mammalia</taxon>
        <taxon>Eutheria</taxon>
        <taxon>Euarchontoglires</taxon>
        <taxon>Glires</taxon>
        <taxon>Rodentia</taxon>
        <taxon>Myomorpha</taxon>
        <taxon>Muroidea</taxon>
        <taxon>Cricetidae</taxon>
        <taxon>Arvicolinae</taxon>
        <taxon>Microtus</taxon>
    </lineage>
</organism>
<sequence length="547" mass="62079">MRAPGTPAPGRPALPRLLPPLLLLLLLLLAASGRAVPCIPGDLPKPTNITFLSINMKNVLHWNPPKGQQGAEVTYTVQYFIYGQKEWLSVSECRSISRTYCDLSAETSDYEHQYYAKVQATWETKCSEWAETGRFYPFLETQVGPPEVVLKTGEKSISIVLTAPEKWKINPKDDPVSMQQIYSNLKYNVSVYNTKSRMWSQYITNSTLEFTWLEPSIQYCIHVESFVPGPPRLPLPSQKRCFSTLKDRMSALKFKVIFWYVLPTSVIVFLLSLIGYSVYRYIHVGKEKHPSNLVLIYGNEIERFFEPTETITFNFITLDMLDDSKCSQKDMSLLGKSSDGSSLNDPELRGSREPHLEEVEGQHLGYSSHLMDNVCGAELSDRNACLGQREWLSGTMPTLEADTEPEYSVPTDFYREAEDRQFCGQEEASSTGRLSEPQASLANFGPPIEDLRPLGQEHPGSGEGSVEESCTTLVDWDPHTGRLCIPSLPSFGQEPVEYRRYERERLAEGGLLSRLYESQAPDKPEDEQENYFMQFMEEWGVSVRMES</sequence>
<proteinExistence type="inferred from homology"/>
<evidence type="ECO:0000313" key="10">
    <source>
        <dbReference type="Proteomes" id="UP000710432"/>
    </source>
</evidence>
<feature type="compositionally biased region" description="Polar residues" evidence="5">
    <location>
        <begin position="427"/>
        <end position="441"/>
    </location>
</feature>
<dbReference type="PANTHER" id="PTHR20859">
    <property type="entry name" value="INTERFERON/INTERLEUKIN RECEPTOR"/>
    <property type="match status" value="1"/>
</dbReference>
<dbReference type="PROSITE" id="PS50853">
    <property type="entry name" value="FN3"/>
    <property type="match status" value="1"/>
</dbReference>
<dbReference type="InterPro" id="IPR050650">
    <property type="entry name" value="Type-II_Cytokine-TF_Rcpt"/>
</dbReference>
<keyword evidence="6" id="KW-1133">Transmembrane helix</keyword>
<comment type="similarity">
    <text evidence="1">Belongs to the type II cytokine receptor family.</text>
</comment>
<evidence type="ECO:0000256" key="1">
    <source>
        <dbReference type="ARBA" id="ARBA00005399"/>
    </source>
</evidence>
<dbReference type="InterPro" id="IPR013783">
    <property type="entry name" value="Ig-like_fold"/>
</dbReference>
<dbReference type="CDD" id="cd00063">
    <property type="entry name" value="FN3"/>
    <property type="match status" value="1"/>
</dbReference>
<dbReference type="Gene3D" id="2.60.40.10">
    <property type="entry name" value="Immunoglobulins"/>
    <property type="match status" value="2"/>
</dbReference>
<keyword evidence="6" id="KW-0472">Membrane</keyword>
<evidence type="ECO:0000259" key="8">
    <source>
        <dbReference type="PROSITE" id="PS50853"/>
    </source>
</evidence>
<dbReference type="FunFam" id="2.60.40.10:FF:000348">
    <property type="entry name" value="Interleukin 20 receptor subunit alpha"/>
    <property type="match status" value="1"/>
</dbReference>
<evidence type="ECO:0000256" key="2">
    <source>
        <dbReference type="ARBA" id="ARBA00022729"/>
    </source>
</evidence>
<reference evidence="9" key="1">
    <citation type="submission" date="2020-03" db="EMBL/GenBank/DDBJ databases">
        <title>Studies in the Genomics of Life Span.</title>
        <authorList>
            <person name="Glass D."/>
        </authorList>
    </citation>
    <scope>NUCLEOTIDE SEQUENCE</scope>
    <source>
        <strain evidence="9">LTLLF</strain>
        <tissue evidence="9">Muscle</tissue>
    </source>
</reference>
<evidence type="ECO:0000256" key="6">
    <source>
        <dbReference type="SAM" id="Phobius"/>
    </source>
</evidence>
<feature type="domain" description="Fibronectin type-III" evidence="8">
    <location>
        <begin position="45"/>
        <end position="141"/>
    </location>
</feature>
<gene>
    <name evidence="9" type="ORF">LTLLF_130775</name>
</gene>
<comment type="caution">
    <text evidence="9">The sequence shown here is derived from an EMBL/GenBank/DDBJ whole genome shotgun (WGS) entry which is preliminary data.</text>
</comment>
<dbReference type="AlphaFoldDB" id="A0A8J6GPW9"/>
<dbReference type="InterPro" id="IPR036116">
    <property type="entry name" value="FN3_sf"/>
</dbReference>
<dbReference type="SUPFAM" id="SSF49265">
    <property type="entry name" value="Fibronectin type III"/>
    <property type="match status" value="2"/>
</dbReference>
<keyword evidence="3" id="KW-1015">Disulfide bond</keyword>
<feature type="signal peptide" evidence="7">
    <location>
        <begin position="1"/>
        <end position="35"/>
    </location>
</feature>
<evidence type="ECO:0000313" key="9">
    <source>
        <dbReference type="EMBL" id="KAH0515060.1"/>
    </source>
</evidence>
<protein>
    <submittedName>
        <fullName evidence="9">Interleukin-20 receptor subunit alpha</fullName>
    </submittedName>
</protein>
<dbReference type="Proteomes" id="UP000710432">
    <property type="component" value="Unassembled WGS sequence"/>
</dbReference>
<feature type="region of interest" description="Disordered" evidence="5">
    <location>
        <begin position="424"/>
        <end position="447"/>
    </location>
</feature>
<dbReference type="GO" id="GO:0004896">
    <property type="term" value="F:cytokine receptor activity"/>
    <property type="evidence" value="ECO:0007669"/>
    <property type="project" value="TreeGrafter"/>
</dbReference>
<dbReference type="EMBL" id="JAATJU010021000">
    <property type="protein sequence ID" value="KAH0515060.1"/>
    <property type="molecule type" value="Genomic_DNA"/>
</dbReference>
<dbReference type="PANTHER" id="PTHR20859:SF86">
    <property type="entry name" value="INTERLEUKIN-20 RECEPTOR SUBUNIT ALPHA"/>
    <property type="match status" value="1"/>
</dbReference>
<keyword evidence="6" id="KW-0812">Transmembrane</keyword>
<accession>A0A8J6GPW9</accession>
<evidence type="ECO:0000256" key="3">
    <source>
        <dbReference type="ARBA" id="ARBA00023157"/>
    </source>
</evidence>
<evidence type="ECO:0000256" key="5">
    <source>
        <dbReference type="SAM" id="MobiDB-lite"/>
    </source>
</evidence>
<evidence type="ECO:0000256" key="4">
    <source>
        <dbReference type="ARBA" id="ARBA00023170"/>
    </source>
</evidence>
<name>A0A8J6GPW9_MICOH</name>
<dbReference type="GO" id="GO:0005886">
    <property type="term" value="C:plasma membrane"/>
    <property type="evidence" value="ECO:0007669"/>
    <property type="project" value="TreeGrafter"/>
</dbReference>
<feature type="chain" id="PRO_5035232489" evidence="7">
    <location>
        <begin position="36"/>
        <end position="547"/>
    </location>
</feature>
<dbReference type="Pfam" id="PF01108">
    <property type="entry name" value="Tissue_fac"/>
    <property type="match status" value="1"/>
</dbReference>